<evidence type="ECO:0000256" key="5">
    <source>
        <dbReference type="SAM" id="MobiDB-lite"/>
    </source>
</evidence>
<evidence type="ECO:0000313" key="7">
    <source>
        <dbReference type="EMBL" id="KAF7991681.1"/>
    </source>
</evidence>
<dbReference type="CDD" id="cd03127">
    <property type="entry name" value="tetraspanin_LEL"/>
    <property type="match status" value="1"/>
</dbReference>
<dbReference type="OrthoDB" id="438211at2759"/>
<evidence type="ECO:0008006" key="9">
    <source>
        <dbReference type="Google" id="ProtNLM"/>
    </source>
</evidence>
<accession>A0A834XVP9</accession>
<dbReference type="GO" id="GO:0005886">
    <property type="term" value="C:plasma membrane"/>
    <property type="evidence" value="ECO:0007669"/>
    <property type="project" value="TreeGrafter"/>
</dbReference>
<keyword evidence="4 6" id="KW-0472">Membrane</keyword>
<dbReference type="InterPro" id="IPR018499">
    <property type="entry name" value="Tetraspanin/Peripherin"/>
</dbReference>
<feature type="transmembrane region" description="Helical" evidence="6">
    <location>
        <begin position="55"/>
        <end position="80"/>
    </location>
</feature>
<dbReference type="PANTHER" id="PTHR19282">
    <property type="entry name" value="TETRASPANIN"/>
    <property type="match status" value="1"/>
</dbReference>
<reference evidence="7 8" key="1">
    <citation type="submission" date="2020-08" db="EMBL/GenBank/DDBJ databases">
        <title>Aphidius gifuensis genome sequencing and assembly.</title>
        <authorList>
            <person name="Du Z."/>
        </authorList>
    </citation>
    <scope>NUCLEOTIDE SEQUENCE [LARGE SCALE GENOMIC DNA]</scope>
    <source>
        <strain evidence="7">YNYX2018</strain>
        <tissue evidence="7">Adults</tissue>
    </source>
</reference>
<dbReference type="Pfam" id="PF00335">
    <property type="entry name" value="Tetraspanin"/>
    <property type="match status" value="1"/>
</dbReference>
<keyword evidence="3 6" id="KW-1133">Transmembrane helix</keyword>
<proteinExistence type="predicted"/>
<dbReference type="SUPFAM" id="SSF48652">
    <property type="entry name" value="Tetraspanin"/>
    <property type="match status" value="1"/>
</dbReference>
<protein>
    <recommendedName>
        <fullName evidence="9">Tetraspanin</fullName>
    </recommendedName>
</protein>
<dbReference type="AlphaFoldDB" id="A0A834XVP9"/>
<evidence type="ECO:0000256" key="1">
    <source>
        <dbReference type="ARBA" id="ARBA00004141"/>
    </source>
</evidence>
<feature type="transmembrane region" description="Helical" evidence="6">
    <location>
        <begin position="92"/>
        <end position="116"/>
    </location>
</feature>
<evidence type="ECO:0000256" key="3">
    <source>
        <dbReference type="ARBA" id="ARBA00022989"/>
    </source>
</evidence>
<feature type="transmembrane region" description="Helical" evidence="6">
    <location>
        <begin position="128"/>
        <end position="149"/>
    </location>
</feature>
<dbReference type="Gene3D" id="1.10.1450.10">
    <property type="entry name" value="Tetraspanin"/>
    <property type="match status" value="1"/>
</dbReference>
<comment type="caution">
    <text evidence="7">The sequence shown here is derived from an EMBL/GenBank/DDBJ whole genome shotgun (WGS) entry which is preliminary data.</text>
</comment>
<evidence type="ECO:0000256" key="4">
    <source>
        <dbReference type="ARBA" id="ARBA00023136"/>
    </source>
</evidence>
<keyword evidence="8" id="KW-1185">Reference proteome</keyword>
<dbReference type="Proteomes" id="UP000639338">
    <property type="component" value="Unassembled WGS sequence"/>
</dbReference>
<dbReference type="InterPro" id="IPR008952">
    <property type="entry name" value="Tetraspanin_EC2_sf"/>
</dbReference>
<feature type="region of interest" description="Disordered" evidence="5">
    <location>
        <begin position="1"/>
        <end position="23"/>
    </location>
</feature>
<organism evidence="7 8">
    <name type="scientific">Aphidius gifuensis</name>
    <name type="common">Parasitoid wasp</name>
    <dbReference type="NCBI Taxonomy" id="684658"/>
    <lineage>
        <taxon>Eukaryota</taxon>
        <taxon>Metazoa</taxon>
        <taxon>Ecdysozoa</taxon>
        <taxon>Arthropoda</taxon>
        <taxon>Hexapoda</taxon>
        <taxon>Insecta</taxon>
        <taxon>Pterygota</taxon>
        <taxon>Neoptera</taxon>
        <taxon>Endopterygota</taxon>
        <taxon>Hymenoptera</taxon>
        <taxon>Apocrita</taxon>
        <taxon>Ichneumonoidea</taxon>
        <taxon>Braconidae</taxon>
        <taxon>Aphidiinae</taxon>
        <taxon>Aphidius</taxon>
    </lineage>
</organism>
<feature type="transmembrane region" description="Helical" evidence="6">
    <location>
        <begin position="241"/>
        <end position="263"/>
    </location>
</feature>
<dbReference type="EMBL" id="JACMRX010000004">
    <property type="protein sequence ID" value="KAF7991681.1"/>
    <property type="molecule type" value="Genomic_DNA"/>
</dbReference>
<gene>
    <name evidence="7" type="ORF">HCN44_010482</name>
</gene>
<sequence length="274" mass="31053">MRRGDSINDEETDTEGIDGDYSESEESVVDKKIGFFGILFNNLSIKNLPKKCVKFTFITINTMTCLLGISTVVISIWMLADTTLTLRLTGQKLFVTILLIIGVFGASISSLGIYSLIKQKKKLMSTYIFFHSIFLGIIFFSSIMSASMFDRVIEKIHQDMKNTIIKYRSLDWVTEAWDNTQQYLKCCGIKSSNDWTYYRMEIPQSCCSKSIEHCLEMSDLIAFESGCLKSTYLMLRSNIDMLAIVTILISILSGASIFFGLGVKKRFKVSRYVG</sequence>
<evidence type="ECO:0000313" key="8">
    <source>
        <dbReference type="Proteomes" id="UP000639338"/>
    </source>
</evidence>
<keyword evidence="2 6" id="KW-0812">Transmembrane</keyword>
<evidence type="ECO:0000256" key="2">
    <source>
        <dbReference type="ARBA" id="ARBA00022692"/>
    </source>
</evidence>
<name>A0A834XVP9_APHGI</name>
<evidence type="ECO:0000256" key="6">
    <source>
        <dbReference type="SAM" id="Phobius"/>
    </source>
</evidence>
<feature type="compositionally biased region" description="Acidic residues" evidence="5">
    <location>
        <begin position="7"/>
        <end position="23"/>
    </location>
</feature>
<comment type="subcellular location">
    <subcellularLocation>
        <location evidence="1">Membrane</location>
        <topology evidence="1">Multi-pass membrane protein</topology>
    </subcellularLocation>
</comment>
<dbReference type="PANTHER" id="PTHR19282:SF431">
    <property type="entry name" value="TETRASPANIN 26A, ISOFORM B-RELATED"/>
    <property type="match status" value="1"/>
</dbReference>